<dbReference type="EMBL" id="LDPH01000002">
    <property type="protein sequence ID" value="KLV27978.1"/>
    <property type="molecule type" value="Genomic_DNA"/>
</dbReference>
<dbReference type="Proteomes" id="UP000036045">
    <property type="component" value="Unassembled WGS sequence"/>
</dbReference>
<sequence length="272" mass="31213">MINALKSDCQNCFGLCCVALPYGESADFPFDKESGMPCRNLCSDNACSIHDKLRKTGFRGCVSYECFGAGQHVSQTIYKGEDWRRGKHAEEMFLIFPLVQQLHEMLWYLNQALTLKETSSFHDKLQRIYDETVELTERTPKEILTIDLNSHRRKVNELLIDSSIKYRESWMNKGRKRLKNKSDFIGANLKGLDLQGENFRGKLMIAANLRDSDLRGADFIGADLRDADLRAANLEAALFLTQSQINSAIGDVHTKIPNYFERPKHWIEREIL</sequence>
<keyword evidence="2" id="KW-1185">Reference proteome</keyword>
<accession>A0A0J1IPV8</accession>
<dbReference type="OrthoDB" id="154708at2"/>
<evidence type="ECO:0008006" key="3">
    <source>
        <dbReference type="Google" id="ProtNLM"/>
    </source>
</evidence>
<dbReference type="AlphaFoldDB" id="A0A0J1IPV8"/>
<protein>
    <recommendedName>
        <fullName evidence="3">Pentapeptide repeat-containing protein</fullName>
    </recommendedName>
</protein>
<dbReference type="PANTHER" id="PTHR14136:SF17">
    <property type="entry name" value="BTB_POZ DOMAIN-CONTAINING PROTEIN KCTD9"/>
    <property type="match status" value="1"/>
</dbReference>
<evidence type="ECO:0000313" key="1">
    <source>
        <dbReference type="EMBL" id="KLV27978.1"/>
    </source>
</evidence>
<comment type="caution">
    <text evidence="1">The sequence shown here is derived from an EMBL/GenBank/DDBJ whole genome shotgun (WGS) entry which is preliminary data.</text>
</comment>
<dbReference type="SUPFAM" id="SSF141571">
    <property type="entry name" value="Pentapeptide repeat-like"/>
    <property type="match status" value="1"/>
</dbReference>
<organism evidence="1 2">
    <name type="scientific">Niallia circulans</name>
    <name type="common">Bacillus circulans</name>
    <dbReference type="NCBI Taxonomy" id="1397"/>
    <lineage>
        <taxon>Bacteria</taxon>
        <taxon>Bacillati</taxon>
        <taxon>Bacillota</taxon>
        <taxon>Bacilli</taxon>
        <taxon>Bacillales</taxon>
        <taxon>Bacillaceae</taxon>
        <taxon>Niallia</taxon>
    </lineage>
</organism>
<dbReference type="PANTHER" id="PTHR14136">
    <property type="entry name" value="BTB_POZ DOMAIN-CONTAINING PROTEIN KCTD9"/>
    <property type="match status" value="1"/>
</dbReference>
<gene>
    <name evidence="1" type="ORF">ABW02_03550</name>
</gene>
<evidence type="ECO:0000313" key="2">
    <source>
        <dbReference type="Proteomes" id="UP000036045"/>
    </source>
</evidence>
<dbReference type="Pfam" id="PF00805">
    <property type="entry name" value="Pentapeptide"/>
    <property type="match status" value="1"/>
</dbReference>
<reference evidence="1 2" key="1">
    <citation type="submission" date="2015-05" db="EMBL/GenBank/DDBJ databases">
        <title>Whole genome sequence and identification of bacterial endophytes from Costus igneus.</title>
        <authorList>
            <person name="Lee Y.P."/>
            <person name="Gan H.M."/>
            <person name="Eng W."/>
            <person name="Wheatley M.S."/>
            <person name="Caraballo A."/>
            <person name="Polter S."/>
            <person name="Savka M.A."/>
            <person name="Hudson A.O."/>
        </authorList>
    </citation>
    <scope>NUCLEOTIDE SEQUENCE [LARGE SCALE GENOMIC DNA]</scope>
    <source>
        <strain evidence="1 2">RIT379</strain>
    </source>
</reference>
<dbReference type="PATRIC" id="fig|1397.4.peg.1987"/>
<proteinExistence type="predicted"/>
<dbReference type="Gene3D" id="2.160.20.80">
    <property type="entry name" value="E3 ubiquitin-protein ligase SopA"/>
    <property type="match status" value="1"/>
</dbReference>
<dbReference type="RefSeq" id="WP_047940532.1">
    <property type="nucleotide sequence ID" value="NZ_JARTLH010000035.1"/>
</dbReference>
<name>A0A0J1IPV8_NIACI</name>
<dbReference type="InterPro" id="IPR051082">
    <property type="entry name" value="Pentapeptide-BTB/POZ_domain"/>
</dbReference>
<dbReference type="InterPro" id="IPR001646">
    <property type="entry name" value="5peptide_repeat"/>
</dbReference>